<keyword evidence="2" id="KW-1185">Reference proteome</keyword>
<sequence>MRTLAFRITNNEEIERLCESLFYGIRMSGWFNSYVGQEC</sequence>
<proteinExistence type="predicted"/>
<comment type="caution">
    <text evidence="1">The sequence shown here is derived from an EMBL/GenBank/DDBJ whole genome shotgun (WGS) entry which is preliminary data.</text>
</comment>
<dbReference type="EMBL" id="UHHS01000001">
    <property type="protein sequence ID" value="SUO78944.1"/>
    <property type="molecule type" value="Genomic_DNA"/>
</dbReference>
<accession>A0ABD7NH79</accession>
<gene>
    <name evidence="1" type="ORF">NCTC1080_01885</name>
</gene>
<name>A0ABD7NH79_9STRE</name>
<dbReference type="Proteomes" id="UP000254098">
    <property type="component" value="Unassembled WGS sequence"/>
</dbReference>
<dbReference type="AlphaFoldDB" id="A0ABD7NH79"/>
<organism evidence="1 2">
    <name type="scientific">Streptococcus viridans</name>
    <dbReference type="NCBI Taxonomy" id="78535"/>
    <lineage>
        <taxon>Bacteria</taxon>
        <taxon>Bacillati</taxon>
        <taxon>Bacillota</taxon>
        <taxon>Bacilli</taxon>
        <taxon>Lactobacillales</taxon>
        <taxon>Streptococcaceae</taxon>
        <taxon>Streptococcus</taxon>
    </lineage>
</organism>
<evidence type="ECO:0000313" key="1">
    <source>
        <dbReference type="EMBL" id="SUO78944.1"/>
    </source>
</evidence>
<reference evidence="1 2" key="1">
    <citation type="submission" date="2018-06" db="EMBL/GenBank/DDBJ databases">
        <authorList>
            <consortium name="Pathogen Informatics"/>
            <person name="Doyle S."/>
        </authorList>
    </citation>
    <scope>NUCLEOTIDE SEQUENCE [LARGE SCALE GENOMIC DNA]</scope>
    <source>
        <strain evidence="1 2">NCTC1080</strain>
    </source>
</reference>
<evidence type="ECO:0000313" key="2">
    <source>
        <dbReference type="Proteomes" id="UP000254098"/>
    </source>
</evidence>
<protein>
    <submittedName>
        <fullName evidence="1">Uncharacterized protein</fullName>
    </submittedName>
</protein>